<proteinExistence type="predicted"/>
<keyword evidence="3" id="KW-1185">Reference proteome</keyword>
<keyword evidence="1" id="KW-0479">Metal-binding</keyword>
<evidence type="ECO:0000313" key="2">
    <source>
        <dbReference type="EMBL" id="ADD39936.1"/>
    </source>
</evidence>
<organism evidence="2 3">
    <name type="scientific">Stackebrandtia nassauensis (strain DSM 44728 / CIP 108903 / NRRL B-16338 / NBRC 102104 / LLR-40K-21)</name>
    <dbReference type="NCBI Taxonomy" id="446470"/>
    <lineage>
        <taxon>Bacteria</taxon>
        <taxon>Bacillati</taxon>
        <taxon>Actinomycetota</taxon>
        <taxon>Actinomycetes</taxon>
        <taxon>Glycomycetales</taxon>
        <taxon>Glycomycetaceae</taxon>
        <taxon>Stackebrandtia</taxon>
    </lineage>
</organism>
<protein>
    <submittedName>
        <fullName evidence="2">Lanthionine synthetase C family protein</fullName>
    </submittedName>
</protein>
<dbReference type="GO" id="GO:0031179">
    <property type="term" value="P:peptide modification"/>
    <property type="evidence" value="ECO:0007669"/>
    <property type="project" value="InterPro"/>
</dbReference>
<sequence>MNETRTPEELGRGGLDWLLTTARQTDDGLAWPVQPSADNVDHMLYWGTPGIVVAMLEGQRHFGDDRYGDAAARGATAMAAAITDCEGSSLYTGTTGLAVTLHAVGEQLGDDEYTAAATRALKLTRSRFDGTRWGELFELLLGNAGIALGAKYCGDLDLAVDALEPYLRTAEPTEHGVQWEHRPGAESRMHHFSHGTLGIAHALAEIGAAANRPDFTELALAGVADVVARDEAGPDGFLVPHSDPWDDTRQASRYNYGWCHGPAGDAHVFRLLRDLTGDPQWTALADRCWHTITHSGLPRRTRPGFWDNNGRCCGTASVLALANDRLVERDDDPAFAQVLVDDLAQRATVTDTGVCWSNVEHSADPSELEPQTGWAMGNAGIVRELLRYSRIRSGGQSGYAVGLPDQPAART</sequence>
<dbReference type="Gene3D" id="1.50.10.20">
    <property type="match status" value="1"/>
</dbReference>
<dbReference type="GO" id="GO:0046872">
    <property type="term" value="F:metal ion binding"/>
    <property type="evidence" value="ECO:0007669"/>
    <property type="project" value="UniProtKB-KW"/>
</dbReference>
<dbReference type="InterPro" id="IPR012341">
    <property type="entry name" value="6hp_glycosidase-like_sf"/>
</dbReference>
<dbReference type="PRINTS" id="PR01950">
    <property type="entry name" value="LANCSUPER"/>
</dbReference>
<feature type="binding site" evidence="1">
    <location>
        <position position="259"/>
    </location>
    <ligand>
        <name>Zn(2+)</name>
        <dbReference type="ChEBI" id="CHEBI:29105"/>
    </ligand>
</feature>
<dbReference type="SUPFAM" id="SSF158745">
    <property type="entry name" value="LanC-like"/>
    <property type="match status" value="1"/>
</dbReference>
<reference evidence="2 3" key="1">
    <citation type="journal article" date="2009" name="Stand. Genomic Sci.">
        <title>Complete genome sequence of Stackebrandtia nassauensis type strain (LLR-40K-21).</title>
        <authorList>
            <person name="Munk C."/>
            <person name="Lapidus A."/>
            <person name="Copeland A."/>
            <person name="Jando M."/>
            <person name="Mayilraj S."/>
            <person name="Glavina Del Rio T."/>
            <person name="Nolan M."/>
            <person name="Chen F."/>
            <person name="Lucas S."/>
            <person name="Tice H."/>
            <person name="Cheng J.F."/>
            <person name="Han C."/>
            <person name="Detter J.C."/>
            <person name="Bruce D."/>
            <person name="Goodwin L."/>
            <person name="Chain P."/>
            <person name="Pitluck S."/>
            <person name="Goker M."/>
            <person name="Ovchinikova G."/>
            <person name="Pati A."/>
            <person name="Ivanova N."/>
            <person name="Mavromatis K."/>
            <person name="Chen A."/>
            <person name="Palaniappan K."/>
            <person name="Land M."/>
            <person name="Hauser L."/>
            <person name="Chang Y.J."/>
            <person name="Jeffries C.D."/>
            <person name="Bristow J."/>
            <person name="Eisen J.A."/>
            <person name="Markowitz V."/>
            <person name="Hugenholtz P."/>
            <person name="Kyrpides N.C."/>
            <person name="Klenk H.P."/>
        </authorList>
    </citation>
    <scope>NUCLEOTIDE SEQUENCE [LARGE SCALE GENOMIC DNA]</scope>
    <source>
        <strain evidence="3">DSM 44728 / CIP 108903 / NRRL B-16338 / NBRC 102104 / LLR-40K-21</strain>
    </source>
</reference>
<dbReference type="HOGENOM" id="CLU_049722_0_0_11"/>
<dbReference type="EMBL" id="CP001778">
    <property type="protein sequence ID" value="ADD39936.1"/>
    <property type="molecule type" value="Genomic_DNA"/>
</dbReference>
<keyword evidence="1" id="KW-0862">Zinc</keyword>
<dbReference type="InterPro" id="IPR007822">
    <property type="entry name" value="LANC-like"/>
</dbReference>
<dbReference type="eggNOG" id="COG4403">
    <property type="taxonomic scope" value="Bacteria"/>
</dbReference>
<evidence type="ECO:0000256" key="1">
    <source>
        <dbReference type="PIRSR" id="PIRSR607822-1"/>
    </source>
</evidence>
<dbReference type="Gene3D" id="1.50.10.10">
    <property type="match status" value="2"/>
</dbReference>
<dbReference type="STRING" id="446470.Snas_0217"/>
<accession>D3Q1T8</accession>
<gene>
    <name evidence="2" type="ordered locus">Snas_0217</name>
</gene>
<dbReference type="KEGG" id="sna:Snas_0217"/>
<name>D3Q1T8_STANL</name>
<dbReference type="GO" id="GO:0005975">
    <property type="term" value="P:carbohydrate metabolic process"/>
    <property type="evidence" value="ECO:0007669"/>
    <property type="project" value="InterPro"/>
</dbReference>
<dbReference type="RefSeq" id="WP_013015507.1">
    <property type="nucleotide sequence ID" value="NC_013947.1"/>
</dbReference>
<dbReference type="SMART" id="SM01260">
    <property type="entry name" value="LANC_like"/>
    <property type="match status" value="1"/>
</dbReference>
<evidence type="ECO:0000313" key="3">
    <source>
        <dbReference type="Proteomes" id="UP000000844"/>
    </source>
</evidence>
<dbReference type="Proteomes" id="UP000000844">
    <property type="component" value="Chromosome"/>
</dbReference>
<dbReference type="Pfam" id="PF05147">
    <property type="entry name" value="LANC_like"/>
    <property type="match status" value="2"/>
</dbReference>
<dbReference type="AlphaFoldDB" id="D3Q1T8"/>
<dbReference type="CDD" id="cd04434">
    <property type="entry name" value="LanC_like"/>
    <property type="match status" value="1"/>
</dbReference>